<evidence type="ECO:0000313" key="3">
    <source>
        <dbReference type="Proteomes" id="UP000562027"/>
    </source>
</evidence>
<gene>
    <name evidence="2" type="ORF">HNP55_000374</name>
</gene>
<dbReference type="Pfam" id="PF02482">
    <property type="entry name" value="Ribosomal_S30AE"/>
    <property type="match status" value="1"/>
</dbReference>
<feature type="region of interest" description="Disordered" evidence="1">
    <location>
        <begin position="98"/>
        <end position="120"/>
    </location>
</feature>
<evidence type="ECO:0000313" key="2">
    <source>
        <dbReference type="EMBL" id="MBB4841879.1"/>
    </source>
</evidence>
<proteinExistence type="predicted"/>
<dbReference type="Proteomes" id="UP000562027">
    <property type="component" value="Unassembled WGS sequence"/>
</dbReference>
<keyword evidence="3" id="KW-1185">Reference proteome</keyword>
<dbReference type="RefSeq" id="WP_184295630.1">
    <property type="nucleotide sequence ID" value="NZ_JACHLP010000001.1"/>
</dbReference>
<dbReference type="SUPFAM" id="SSF69754">
    <property type="entry name" value="Ribosome binding protein Y (YfiA homologue)"/>
    <property type="match status" value="1"/>
</dbReference>
<name>A0A840L6U0_9BURK</name>
<feature type="compositionally biased region" description="Basic and acidic residues" evidence="1">
    <location>
        <begin position="100"/>
        <end position="111"/>
    </location>
</feature>
<sequence length="120" mass="13051">MQFQLNTDENIQGRESFADWIHGELKAKLARFRDQITRVEAHLSDASATRVGEHDKRCKLEARLAGRQPVLVSHDAATVADAVHGAAEKLLRALDSASGKLRDAHGRETIRGADSGAPGE</sequence>
<dbReference type="InterPro" id="IPR003489">
    <property type="entry name" value="RHF/RaiA"/>
</dbReference>
<reference evidence="2 3" key="1">
    <citation type="submission" date="2020-08" db="EMBL/GenBank/DDBJ databases">
        <title>Functional genomics of gut bacteria from endangered species of beetles.</title>
        <authorList>
            <person name="Carlos-Shanley C."/>
        </authorList>
    </citation>
    <scope>NUCLEOTIDE SEQUENCE [LARGE SCALE GENOMIC DNA]</scope>
    <source>
        <strain evidence="2 3">S00239</strain>
    </source>
</reference>
<evidence type="ECO:0000256" key="1">
    <source>
        <dbReference type="SAM" id="MobiDB-lite"/>
    </source>
</evidence>
<accession>A0A840L6U0</accession>
<dbReference type="Gene3D" id="3.30.160.100">
    <property type="entry name" value="Ribosome hibernation promotion factor-like"/>
    <property type="match status" value="1"/>
</dbReference>
<organism evidence="2 3">
    <name type="scientific">Roseateles oligotrophus</name>
    <dbReference type="NCBI Taxonomy" id="1769250"/>
    <lineage>
        <taxon>Bacteria</taxon>
        <taxon>Pseudomonadati</taxon>
        <taxon>Pseudomonadota</taxon>
        <taxon>Betaproteobacteria</taxon>
        <taxon>Burkholderiales</taxon>
        <taxon>Sphaerotilaceae</taxon>
        <taxon>Roseateles</taxon>
    </lineage>
</organism>
<dbReference type="EMBL" id="JACHLP010000001">
    <property type="protein sequence ID" value="MBB4841879.1"/>
    <property type="molecule type" value="Genomic_DNA"/>
</dbReference>
<comment type="caution">
    <text evidence="2">The sequence shown here is derived from an EMBL/GenBank/DDBJ whole genome shotgun (WGS) entry which is preliminary data.</text>
</comment>
<dbReference type="InterPro" id="IPR036567">
    <property type="entry name" value="RHF-like"/>
</dbReference>
<protein>
    <submittedName>
        <fullName evidence="2">Ribosome-associated translation inhibitor RaiA</fullName>
    </submittedName>
</protein>
<dbReference type="AlphaFoldDB" id="A0A840L6U0"/>